<name>A0A1W0XD87_HYPEX</name>
<dbReference type="PROSITE" id="PS51469">
    <property type="entry name" value="SUN"/>
    <property type="match status" value="1"/>
</dbReference>
<feature type="domain" description="SUN" evidence="5">
    <location>
        <begin position="230"/>
        <end position="406"/>
    </location>
</feature>
<dbReference type="Gene3D" id="2.60.120.260">
    <property type="entry name" value="Galactose-binding domain-like"/>
    <property type="match status" value="1"/>
</dbReference>
<keyword evidence="2" id="KW-0812">Transmembrane</keyword>
<evidence type="ECO:0000256" key="4">
    <source>
        <dbReference type="ARBA" id="ARBA00023136"/>
    </source>
</evidence>
<evidence type="ECO:0000259" key="5">
    <source>
        <dbReference type="PROSITE" id="PS51469"/>
    </source>
</evidence>
<organism evidence="6 7">
    <name type="scientific">Hypsibius exemplaris</name>
    <name type="common">Freshwater tardigrade</name>
    <dbReference type="NCBI Taxonomy" id="2072580"/>
    <lineage>
        <taxon>Eukaryota</taxon>
        <taxon>Metazoa</taxon>
        <taxon>Ecdysozoa</taxon>
        <taxon>Tardigrada</taxon>
        <taxon>Eutardigrada</taxon>
        <taxon>Parachela</taxon>
        <taxon>Hypsibioidea</taxon>
        <taxon>Hypsibiidae</taxon>
        <taxon>Hypsibius</taxon>
    </lineage>
</organism>
<evidence type="ECO:0000313" key="6">
    <source>
        <dbReference type="EMBL" id="OQV25271.1"/>
    </source>
</evidence>
<dbReference type="EMBL" id="MTYJ01000003">
    <property type="protein sequence ID" value="OQV25271.1"/>
    <property type="molecule type" value="Genomic_DNA"/>
</dbReference>
<dbReference type="GO" id="GO:0034993">
    <property type="term" value="C:meiotic nuclear membrane microtubule tethering complex"/>
    <property type="evidence" value="ECO:0007669"/>
    <property type="project" value="TreeGrafter"/>
</dbReference>
<protein>
    <submittedName>
        <fullName evidence="6">SUN domain-containing protein 1</fullName>
    </submittedName>
</protein>
<dbReference type="PANTHER" id="PTHR12911:SF8">
    <property type="entry name" value="KLAROID PROTEIN-RELATED"/>
    <property type="match status" value="1"/>
</dbReference>
<dbReference type="AlphaFoldDB" id="A0A1W0XD87"/>
<proteinExistence type="predicted"/>
<keyword evidence="7" id="KW-1185">Reference proteome</keyword>
<keyword evidence="4" id="KW-0472">Membrane</keyword>
<accession>A0A1W0XD87</accession>
<comment type="caution">
    <text evidence="6">The sequence shown here is derived from an EMBL/GenBank/DDBJ whole genome shotgun (WGS) entry which is preliminary data.</text>
</comment>
<evidence type="ECO:0000256" key="1">
    <source>
        <dbReference type="ARBA" id="ARBA00004370"/>
    </source>
</evidence>
<evidence type="ECO:0000313" key="7">
    <source>
        <dbReference type="Proteomes" id="UP000192578"/>
    </source>
</evidence>
<reference evidence="7" key="1">
    <citation type="submission" date="2017-01" db="EMBL/GenBank/DDBJ databases">
        <title>Comparative genomics of anhydrobiosis in the tardigrade Hypsibius dujardini.</title>
        <authorList>
            <person name="Yoshida Y."/>
            <person name="Koutsovoulos G."/>
            <person name="Laetsch D."/>
            <person name="Stevens L."/>
            <person name="Kumar S."/>
            <person name="Horikawa D."/>
            <person name="Ishino K."/>
            <person name="Komine S."/>
            <person name="Tomita M."/>
            <person name="Blaxter M."/>
            <person name="Arakawa K."/>
        </authorList>
    </citation>
    <scope>NUCLEOTIDE SEQUENCE [LARGE SCALE GENOMIC DNA]</scope>
    <source>
        <strain evidence="7">Z151</strain>
    </source>
</reference>
<evidence type="ECO:0000256" key="3">
    <source>
        <dbReference type="ARBA" id="ARBA00022989"/>
    </source>
</evidence>
<comment type="subcellular location">
    <subcellularLocation>
        <location evidence="1">Membrane</location>
    </subcellularLocation>
</comment>
<evidence type="ECO:0000256" key="2">
    <source>
        <dbReference type="ARBA" id="ARBA00022692"/>
    </source>
</evidence>
<dbReference type="InterPro" id="IPR012919">
    <property type="entry name" value="SUN_dom"/>
</dbReference>
<dbReference type="Proteomes" id="UP000192578">
    <property type="component" value="Unassembled WGS sequence"/>
</dbReference>
<keyword evidence="3" id="KW-1133">Transmembrane helix</keyword>
<gene>
    <name evidence="6" type="ORF">BV898_00955</name>
</gene>
<sequence length="417" mass="46206">MASVKVDELLLLTGPRYFGTSSSRSFSPEAQFAEHFSLRSNEETDTIEFGGPLSAILIELNRIAQEQVERVTKQRRHLLSDYERVQFGIQELRNLTDGLRKSVHLLAQTKPAPSVESEHVSPDVSGELDKNFTKDLHGEIAELNGGQFSLLKDVADLGLLDAKLIRRAVLPLLEQASSDGELSEFSTSLKEQFLRKDQFFKDLRINEQLIRLKAAAQYPIPKKPHADTFRASEMESLVRDHISLLARSKTAEVNYASEKCGATVVRTSGQEMEGKPASAILTDQTRPGEAWSILSLPASVVVKLCLPVRVSAVSLEHIAGFFSGLHLTESAPADFEILAHTSAIGANPQSLLKCTFDQAGESLQRFPISRSPREAPLRYLELKVYTNHGNPCKTSVYQLKVHGEPTTEDLDKYKLGI</sequence>
<dbReference type="PANTHER" id="PTHR12911">
    <property type="entry name" value="SAD1/UNC-84-LIKE PROTEIN-RELATED"/>
    <property type="match status" value="1"/>
</dbReference>
<dbReference type="OrthoDB" id="342281at2759"/>
<dbReference type="Pfam" id="PF07738">
    <property type="entry name" value="Sad1_UNC"/>
    <property type="match status" value="1"/>
</dbReference>
<dbReference type="GO" id="GO:0043495">
    <property type="term" value="F:protein-membrane adaptor activity"/>
    <property type="evidence" value="ECO:0007669"/>
    <property type="project" value="TreeGrafter"/>
</dbReference>
<dbReference type="InterPro" id="IPR045119">
    <property type="entry name" value="SUN1-5"/>
</dbReference>